<feature type="region of interest" description="Disordered" evidence="1">
    <location>
        <begin position="1"/>
        <end position="23"/>
    </location>
</feature>
<dbReference type="PANTHER" id="PTHR14241">
    <property type="entry name" value="INTERFERON-INDUCED PROTEIN 44"/>
    <property type="match status" value="1"/>
</dbReference>
<feature type="region of interest" description="Disordered" evidence="1">
    <location>
        <begin position="140"/>
        <end position="190"/>
    </location>
</feature>
<evidence type="ECO:0000313" key="4">
    <source>
        <dbReference type="Proteomes" id="UP000652761"/>
    </source>
</evidence>
<protein>
    <submittedName>
        <fullName evidence="3">Uncharacterized protein</fullName>
    </submittedName>
</protein>
<organism evidence="3 4">
    <name type="scientific">Colocasia esculenta</name>
    <name type="common">Wild taro</name>
    <name type="synonym">Arum esculentum</name>
    <dbReference type="NCBI Taxonomy" id="4460"/>
    <lineage>
        <taxon>Eukaryota</taxon>
        <taxon>Viridiplantae</taxon>
        <taxon>Streptophyta</taxon>
        <taxon>Embryophyta</taxon>
        <taxon>Tracheophyta</taxon>
        <taxon>Spermatophyta</taxon>
        <taxon>Magnoliopsida</taxon>
        <taxon>Liliopsida</taxon>
        <taxon>Araceae</taxon>
        <taxon>Aroideae</taxon>
        <taxon>Colocasieae</taxon>
        <taxon>Colocasia</taxon>
    </lineage>
</organism>
<dbReference type="AlphaFoldDB" id="A0A843TJ21"/>
<gene>
    <name evidence="3" type="ORF">Taro_004727</name>
</gene>
<evidence type="ECO:0000256" key="1">
    <source>
        <dbReference type="SAM" id="MobiDB-lite"/>
    </source>
</evidence>
<sequence length="568" mass="62632">MQPCACSLPSSPASISRHPPLPPAMLPEKTCSNIRDLRMLHSHLIRTGLAGDTRETERGSKGEGILWPSHGHTMGGHGGSSGRHHHHRLRLAGVGFPGGDCFAELDLLGGDSSPGISSCRCCYTHFCCSSCSEPELEDYAAGSGSVSEDDGGDGASSGDHGGGEGEGEACSYSPRRVGTRNKGNGTFPLRGEPSISADSARWGASGFTEVDVSRWRERRTYIELLRSYHGGGCGRLALLEEAKDAILRYTPGMWIERVGGTTPSNYRVPSTTTLLLVGPQGSGKSALVNRISRFLEDNPLLPDRAQVFHNIPTVEGAYSRPEYTVPRGTYFLQEYMIPRHSASFCVYDTWGLSKVASENLDILQRWMTKGVRHGEMVLRDNKVGSLKSKVKAMARNIKCSPFLRRKANFVIFVVDGISVLKTIYSLNKDYTNMLVEIFNYSFMSFKDNKPVVVVTHGDLLSFHERALVCTHLGELFGIPATKQIFDVPDLNCPMTNLAIVDLLRYCLEQADRNVPLAPYALEGTKLPQWMLKQFQDVEPWILILEIVFSFICALIFSRQLLEKLLQPS</sequence>
<keyword evidence="2" id="KW-1133">Transmembrane helix</keyword>
<comment type="caution">
    <text evidence="3">The sequence shown here is derived from an EMBL/GenBank/DDBJ whole genome shotgun (WGS) entry which is preliminary data.</text>
</comment>
<proteinExistence type="predicted"/>
<dbReference type="Proteomes" id="UP000652761">
    <property type="component" value="Unassembled WGS sequence"/>
</dbReference>
<keyword evidence="4" id="KW-1185">Reference proteome</keyword>
<feature type="compositionally biased region" description="Low complexity" evidence="1">
    <location>
        <begin position="1"/>
        <end position="16"/>
    </location>
</feature>
<dbReference type="InterPro" id="IPR027417">
    <property type="entry name" value="P-loop_NTPase"/>
</dbReference>
<dbReference type="SUPFAM" id="SSF52540">
    <property type="entry name" value="P-loop containing nucleoside triphosphate hydrolases"/>
    <property type="match status" value="1"/>
</dbReference>
<evidence type="ECO:0000313" key="3">
    <source>
        <dbReference type="EMBL" id="MQL72422.1"/>
    </source>
</evidence>
<dbReference type="Gene3D" id="3.40.50.300">
    <property type="entry name" value="P-loop containing nucleotide triphosphate hydrolases"/>
    <property type="match status" value="1"/>
</dbReference>
<feature type="transmembrane region" description="Helical" evidence="2">
    <location>
        <begin position="540"/>
        <end position="561"/>
    </location>
</feature>
<reference evidence="3" key="1">
    <citation type="submission" date="2017-07" db="EMBL/GenBank/DDBJ databases">
        <title>Taro Niue Genome Assembly and Annotation.</title>
        <authorList>
            <person name="Atibalentja N."/>
            <person name="Keating K."/>
            <person name="Fields C.J."/>
        </authorList>
    </citation>
    <scope>NUCLEOTIDE SEQUENCE</scope>
    <source>
        <strain evidence="3">Niue_2</strain>
        <tissue evidence="3">Leaf</tissue>
    </source>
</reference>
<name>A0A843TJ21_COLES</name>
<keyword evidence="2" id="KW-0812">Transmembrane</keyword>
<dbReference type="OrthoDB" id="25620at2759"/>
<dbReference type="EMBL" id="NMUH01000129">
    <property type="protein sequence ID" value="MQL72422.1"/>
    <property type="molecule type" value="Genomic_DNA"/>
</dbReference>
<keyword evidence="2" id="KW-0472">Membrane</keyword>
<dbReference type="PANTHER" id="PTHR14241:SF32">
    <property type="entry name" value="VWFA DOMAIN-CONTAINING PROTEIN-RELATED"/>
    <property type="match status" value="1"/>
</dbReference>
<evidence type="ECO:0000256" key="2">
    <source>
        <dbReference type="SAM" id="Phobius"/>
    </source>
</evidence>
<accession>A0A843TJ21</accession>